<gene>
    <name evidence="2" type="ORF">BG04_4010</name>
</gene>
<dbReference type="InterPro" id="IPR038292">
    <property type="entry name" value="YmfJ/YflH_sf"/>
</dbReference>
<dbReference type="EMBL" id="CP009920">
    <property type="protein sequence ID" value="AJI22878.1"/>
    <property type="molecule type" value="Genomic_DNA"/>
</dbReference>
<dbReference type="PATRIC" id="fig|592022.4.peg.1622"/>
<dbReference type="AlphaFoldDB" id="A0A0B6AQH5"/>
<organism evidence="2 3">
    <name type="scientific">Priestia megaterium (strain ATCC 14581 / DSM 32 / CCUG 1817 / JCM 2506 / NBRC 15308 / NCIMB 9376 / NCTC 10342 / NRRL B-14308 / VKM B-512 / Ford 19)</name>
    <name type="common">Bacillus megaterium</name>
    <dbReference type="NCBI Taxonomy" id="1348623"/>
    <lineage>
        <taxon>Bacteria</taxon>
        <taxon>Bacillati</taxon>
        <taxon>Bacillota</taxon>
        <taxon>Bacilli</taxon>
        <taxon>Bacillales</taxon>
        <taxon>Bacillaceae</taxon>
        <taxon>Priestia</taxon>
    </lineage>
</organism>
<sequence>MNNNTETVENKVEDKLNEMSQEKKDNILSSFNEFKSYLGDKVTKGEKLGLNDNQLALAAKKIADYLAAHEEPQNEEQYLLHELWKVGNEEEQHHLAHMLVKLVKE</sequence>
<dbReference type="Pfam" id="PF11588">
    <property type="entry name" value="DUF3243"/>
    <property type="match status" value="1"/>
</dbReference>
<dbReference type="Proteomes" id="UP000031829">
    <property type="component" value="Chromosome"/>
</dbReference>
<evidence type="ECO:0000313" key="3">
    <source>
        <dbReference type="Proteomes" id="UP000031829"/>
    </source>
</evidence>
<name>A0A0B6AQH5_PRIM2</name>
<proteinExistence type="predicted"/>
<protein>
    <recommendedName>
        <fullName evidence="4">DUF3243 domain-containing protein</fullName>
    </recommendedName>
</protein>
<evidence type="ECO:0000313" key="2">
    <source>
        <dbReference type="EMBL" id="AJI22878.1"/>
    </source>
</evidence>
<dbReference type="Gene3D" id="1.10.760.20">
    <property type="entry name" value="Protein of unknown function DUF3243"/>
    <property type="match status" value="1"/>
</dbReference>
<evidence type="ECO:0008006" key="4">
    <source>
        <dbReference type="Google" id="ProtNLM"/>
    </source>
</evidence>
<dbReference type="InterPro" id="IPR021637">
    <property type="entry name" value="DUF3243"/>
</dbReference>
<accession>A0A0B6AQH5</accession>
<evidence type="ECO:0000256" key="1">
    <source>
        <dbReference type="SAM" id="MobiDB-lite"/>
    </source>
</evidence>
<dbReference type="RefSeq" id="WP_013082600.1">
    <property type="nucleotide sequence ID" value="NZ_BCVB01000002.1"/>
</dbReference>
<dbReference type="KEGG" id="bmeg:BG04_4010"/>
<dbReference type="GeneID" id="93642039"/>
<feature type="region of interest" description="Disordered" evidence="1">
    <location>
        <begin position="1"/>
        <end position="21"/>
    </location>
</feature>
<reference evidence="2 3" key="1">
    <citation type="journal article" date="2015" name="Genome Announc.">
        <title>Complete genome sequences for 35 biothreat assay-relevant bacillus species.</title>
        <authorList>
            <person name="Johnson S.L."/>
            <person name="Daligault H.E."/>
            <person name="Davenport K.W."/>
            <person name="Jaissle J."/>
            <person name="Frey K.G."/>
            <person name="Ladner J.T."/>
            <person name="Broomall S.M."/>
            <person name="Bishop-Lilly K.A."/>
            <person name="Bruce D.C."/>
            <person name="Gibbons H.S."/>
            <person name="Coyne S.R."/>
            <person name="Lo C.C."/>
            <person name="Meincke L."/>
            <person name="Munk A.C."/>
            <person name="Koroleva G.I."/>
            <person name="Rosenzweig C.N."/>
            <person name="Palacios G.F."/>
            <person name="Redden C.L."/>
            <person name="Minogue T.D."/>
            <person name="Chain P.S."/>
        </authorList>
    </citation>
    <scope>NUCLEOTIDE SEQUENCE [LARGE SCALE GENOMIC DNA]</scope>
    <source>
        <strain evidence="3">ATCC 14581 / DSM 32 / JCM 2506 / NBRC 15308 / NCIMB 9376 / NCTC 10342 / NRRL B-14308 / VKM B-512</strain>
    </source>
</reference>
<dbReference type="HOGENOM" id="CLU_171794_0_0_9"/>
<feature type="compositionally biased region" description="Basic and acidic residues" evidence="1">
    <location>
        <begin position="8"/>
        <end position="21"/>
    </location>
</feature>